<comment type="subcellular location">
    <subcellularLocation>
        <location evidence="7">Cytoplasm</location>
    </subcellularLocation>
</comment>
<reference evidence="12" key="4">
    <citation type="submission" date="2017-10" db="EMBL/GenBank/DDBJ databases">
        <authorList>
            <person name="Banno H."/>
            <person name="Chua N.-H."/>
        </authorList>
    </citation>
    <scope>NUCLEOTIDE SEQUENCE [LARGE SCALE GENOMIC DNA]</scope>
    <source>
        <strain evidence="12">Kuenenia_mbr1_ru-nijmegen</strain>
    </source>
</reference>
<feature type="short sequence motif" description="'HIGH' region" evidence="7">
    <location>
        <begin position="13"/>
        <end position="23"/>
    </location>
</feature>
<feature type="short sequence motif" description="'KMSKS' region" evidence="7">
    <location>
        <begin position="296"/>
        <end position="300"/>
    </location>
</feature>
<evidence type="ECO:0000313" key="12">
    <source>
        <dbReference type="EMBL" id="SOH03691.1"/>
    </source>
</evidence>
<comment type="cofactor">
    <cofactor evidence="7">
        <name>Zn(2+)</name>
        <dbReference type="ChEBI" id="CHEBI:29105"/>
    </cofactor>
    <text evidence="7">Binds 1 zinc ion per subunit.</text>
</comment>
<dbReference type="EMBL" id="CT573072">
    <property type="protein sequence ID" value="CAJ72119.1"/>
    <property type="molecule type" value="Genomic_DNA"/>
</dbReference>
<dbReference type="InterPro" id="IPR033911">
    <property type="entry name" value="MetRS_core"/>
</dbReference>
<dbReference type="InterPro" id="IPR015413">
    <property type="entry name" value="Methionyl/Leucyl_tRNA_Synth"/>
</dbReference>
<dbReference type="InterPro" id="IPR041872">
    <property type="entry name" value="Anticodon_Met"/>
</dbReference>
<dbReference type="InterPro" id="IPR023457">
    <property type="entry name" value="Met-tRNA_synth_2"/>
</dbReference>
<feature type="binding site" evidence="7">
    <location>
        <position position="145"/>
    </location>
    <ligand>
        <name>Zn(2+)</name>
        <dbReference type="ChEBI" id="CHEBI:29105"/>
    </ligand>
</feature>
<keyword evidence="7" id="KW-0862">Zinc</keyword>
<dbReference type="Proteomes" id="UP000221734">
    <property type="component" value="Chromosome Kuenenia_stuttgartiensis_MBR1"/>
</dbReference>
<keyword evidence="13" id="KW-1185">Reference proteome</keyword>
<dbReference type="EMBL" id="LT934425">
    <property type="protein sequence ID" value="SOH03691.1"/>
    <property type="molecule type" value="Genomic_DNA"/>
</dbReference>
<dbReference type="GO" id="GO:0005524">
    <property type="term" value="F:ATP binding"/>
    <property type="evidence" value="ECO:0007669"/>
    <property type="project" value="UniProtKB-UniRule"/>
</dbReference>
<protein>
    <recommendedName>
        <fullName evidence="7">Methionine--tRNA ligase</fullName>
        <ecNumber evidence="7">6.1.1.10</ecNumber>
    </recommendedName>
    <alternativeName>
        <fullName evidence="7">Methionyl-tRNA synthetase</fullName>
        <shortName evidence="7">MetRS</shortName>
    </alternativeName>
</protein>
<feature type="domain" description="Methionyl/Valyl/Leucyl/Isoleucyl-tRNA synthetase anticodon-binding" evidence="8">
    <location>
        <begin position="386"/>
        <end position="474"/>
    </location>
</feature>
<gene>
    <name evidence="7 10" type="primary">metG</name>
    <name evidence="11" type="ORF">KsCSTR_11450</name>
    <name evidence="12" type="ORF">KSMBR1_1188</name>
    <name evidence="10" type="ORF">kustd1374</name>
</gene>
<dbReference type="Gene3D" id="3.40.50.620">
    <property type="entry name" value="HUPs"/>
    <property type="match status" value="1"/>
</dbReference>
<dbReference type="HAMAP" id="MF_01228">
    <property type="entry name" value="Met_tRNA_synth_type2"/>
    <property type="match status" value="1"/>
</dbReference>
<accession>Q1PYG9</accession>
<proteinExistence type="inferred from homology"/>
<evidence type="ECO:0000256" key="3">
    <source>
        <dbReference type="ARBA" id="ARBA00022741"/>
    </source>
</evidence>
<dbReference type="CDD" id="cd07957">
    <property type="entry name" value="Anticodon_Ia_Met"/>
    <property type="match status" value="1"/>
</dbReference>
<keyword evidence="7" id="KW-0963">Cytoplasm</keyword>
<comment type="subunit">
    <text evidence="7">Monomer.</text>
</comment>
<dbReference type="GO" id="GO:0006431">
    <property type="term" value="P:methionyl-tRNA aminoacylation"/>
    <property type="evidence" value="ECO:0007669"/>
    <property type="project" value="UniProtKB-UniRule"/>
</dbReference>
<reference evidence="10" key="2">
    <citation type="submission" date="2006-01" db="EMBL/GenBank/DDBJ databases">
        <authorList>
            <person name="Genoscope"/>
        </authorList>
    </citation>
    <scope>NUCLEOTIDE SEQUENCE</scope>
</reference>
<comment type="function">
    <text evidence="1 7">Is required not only for elongation of protein synthesis but also for the initiation of all mRNA translation through initiator tRNA(fMet) aminoacylation.</text>
</comment>
<feature type="domain" description="Methionyl/Leucyl tRNA synthetase" evidence="9">
    <location>
        <begin position="7"/>
        <end position="151"/>
    </location>
</feature>
<dbReference type="PANTHER" id="PTHR43326:SF1">
    <property type="entry name" value="METHIONINE--TRNA LIGASE, MITOCHONDRIAL"/>
    <property type="match status" value="1"/>
</dbReference>
<comment type="caution">
    <text evidence="7">Lacks conserved residue(s) required for the propagation of feature annotation.</text>
</comment>
<dbReference type="Pfam" id="PF08264">
    <property type="entry name" value="Anticodon_1"/>
    <property type="match status" value="1"/>
</dbReference>
<evidence type="ECO:0000313" key="14">
    <source>
        <dbReference type="Proteomes" id="UP000501926"/>
    </source>
</evidence>
<organism evidence="10">
    <name type="scientific">Kuenenia stuttgartiensis</name>
    <dbReference type="NCBI Taxonomy" id="174633"/>
    <lineage>
        <taxon>Bacteria</taxon>
        <taxon>Pseudomonadati</taxon>
        <taxon>Planctomycetota</taxon>
        <taxon>Candidatus Brocadiia</taxon>
        <taxon>Candidatus Brocadiales</taxon>
        <taxon>Candidatus Brocadiaceae</taxon>
        <taxon>Candidatus Kuenenia</taxon>
    </lineage>
</organism>
<evidence type="ECO:0000256" key="1">
    <source>
        <dbReference type="ARBA" id="ARBA00003314"/>
    </source>
</evidence>
<evidence type="ECO:0000256" key="4">
    <source>
        <dbReference type="ARBA" id="ARBA00022840"/>
    </source>
</evidence>
<feature type="binding site" evidence="7">
    <location>
        <position position="131"/>
    </location>
    <ligand>
        <name>Zn(2+)</name>
        <dbReference type="ChEBI" id="CHEBI:29105"/>
    </ligand>
</feature>
<comment type="similarity">
    <text evidence="7">Belongs to the class-I aminoacyl-tRNA synthetase family. MetG type 2A subfamily.</text>
</comment>
<dbReference type="GO" id="GO:0005737">
    <property type="term" value="C:cytoplasm"/>
    <property type="evidence" value="ECO:0007669"/>
    <property type="project" value="UniProtKB-SubCell"/>
</dbReference>
<reference evidence="13" key="3">
    <citation type="submission" date="2017-10" db="EMBL/GenBank/DDBJ databases">
        <authorList>
            <person name="Frank J."/>
        </authorList>
    </citation>
    <scope>NUCLEOTIDE SEQUENCE [LARGE SCALE GENOMIC DNA]</scope>
</reference>
<dbReference type="NCBIfam" id="NF008900">
    <property type="entry name" value="PRK12267.1"/>
    <property type="match status" value="1"/>
</dbReference>
<evidence type="ECO:0000259" key="8">
    <source>
        <dbReference type="Pfam" id="PF08264"/>
    </source>
</evidence>
<evidence type="ECO:0000256" key="7">
    <source>
        <dbReference type="HAMAP-Rule" id="MF_01228"/>
    </source>
</evidence>
<dbReference type="Pfam" id="PF09334">
    <property type="entry name" value="tRNA-synt_1g"/>
    <property type="match status" value="2"/>
</dbReference>
<evidence type="ECO:0000256" key="6">
    <source>
        <dbReference type="ARBA" id="ARBA00023146"/>
    </source>
</evidence>
<name>Q1PYG9_KUEST</name>
<dbReference type="InterPro" id="IPR009080">
    <property type="entry name" value="tRNAsynth_Ia_anticodon-bd"/>
</dbReference>
<dbReference type="Gene3D" id="2.170.220.10">
    <property type="match status" value="1"/>
</dbReference>
<dbReference type="PANTHER" id="PTHR43326">
    <property type="entry name" value="METHIONYL-TRNA SYNTHETASE"/>
    <property type="match status" value="1"/>
</dbReference>
<dbReference type="InterPro" id="IPR014758">
    <property type="entry name" value="Met-tRNA_synth"/>
</dbReference>
<reference evidence="11 14" key="5">
    <citation type="submission" date="2020-02" db="EMBL/GenBank/DDBJ databases">
        <title>Newly sequenced genome of strain CSTR1 showed variability in Candidatus Kuenenia stuttgartiensis genomes.</title>
        <authorList>
            <person name="Ding C."/>
            <person name="Adrian L."/>
        </authorList>
    </citation>
    <scope>NUCLEOTIDE SEQUENCE [LARGE SCALE GENOMIC DNA]</scope>
    <source>
        <strain evidence="11 14">CSTR1</strain>
    </source>
</reference>
<feature type="domain" description="Methionyl/Leucyl tRNA synthetase" evidence="9">
    <location>
        <begin position="154"/>
        <end position="360"/>
    </location>
</feature>
<evidence type="ECO:0000256" key="2">
    <source>
        <dbReference type="ARBA" id="ARBA00022598"/>
    </source>
</evidence>
<keyword evidence="5 7" id="KW-0648">Protein biosynthesis</keyword>
<evidence type="ECO:0000313" key="10">
    <source>
        <dbReference type="EMBL" id="CAJ72119.1"/>
    </source>
</evidence>
<dbReference type="GO" id="GO:0004825">
    <property type="term" value="F:methionine-tRNA ligase activity"/>
    <property type="evidence" value="ECO:0007669"/>
    <property type="project" value="UniProtKB-UniRule"/>
</dbReference>
<sequence length="520" mass="60392">MGRQSFYLTTPIYYVNDIPHIGHSYTTIAADVLARYRRLQQYDVFFLTGSDEHGQKIQKAAEACNKTPNDFVDMVVGKFKDLWENLNISNDDFIRTTDERHVKRVKKIFQKLFENGDIYLGEYEGRYCVPCESFWTETQLDEGRCPECRRNVEKVKEKNYFFRLSKYQKPLIEHYDKHPEFIQPESRRNEILQRITSHIEDISISRSAVTWGIQVPMDTTQTIYVWIDALLNYITALGYDDDMELFQKYWPANVHIIGKEILWFHGAIWPAILMSLKIELPFKIFTHGWWTIEGQKISKSLGNAIDPLNIIQIYGTDAYRYFILREVPFGSDGNFSYTALTNRINSDLGNDLGNLLQRTLTMIEKYFDAVIPEYSEKDDVLKEISQNTLSKINKELDNLQFSKALEAIWEFVGSANKCIEEKKPWVLAKTSAYKPQLKNVISSLAKAIKDISIVIYPFMPNTCIEIQKQLGILENNESPCLEYQQIIKSGVIVKKGKPLFPRIEKETENPGKNIAMNNKV</sequence>
<evidence type="ECO:0000313" key="11">
    <source>
        <dbReference type="EMBL" id="QII10524.1"/>
    </source>
</evidence>
<keyword evidence="4 7" id="KW-0067">ATP-binding</keyword>
<dbReference type="SUPFAM" id="SSF47323">
    <property type="entry name" value="Anticodon-binding domain of a subclass of class I aminoacyl-tRNA synthetases"/>
    <property type="match status" value="1"/>
</dbReference>
<keyword evidence="6 7" id="KW-0030">Aminoacyl-tRNA synthetase</keyword>
<dbReference type="FunFam" id="2.170.220.10:FF:000002">
    <property type="entry name" value="Methionine--tRNA ligase"/>
    <property type="match status" value="1"/>
</dbReference>
<dbReference type="EC" id="6.1.1.10" evidence="7"/>
<dbReference type="NCBIfam" id="TIGR00398">
    <property type="entry name" value="metG"/>
    <property type="match status" value="1"/>
</dbReference>
<dbReference type="CDD" id="cd00814">
    <property type="entry name" value="MetRS_core"/>
    <property type="match status" value="1"/>
</dbReference>
<feature type="binding site" evidence="7">
    <location>
        <position position="148"/>
    </location>
    <ligand>
        <name>Zn(2+)</name>
        <dbReference type="ChEBI" id="CHEBI:29105"/>
    </ligand>
</feature>
<reference evidence="10" key="1">
    <citation type="journal article" date="2006" name="Nature">
        <title>Deciphering the evolution and metabolism of an anammox bacterium from a community genome.</title>
        <authorList>
            <person name="Strous M."/>
            <person name="Pelletier E."/>
            <person name="Mangenot S."/>
            <person name="Rattei T."/>
            <person name="Lehner A."/>
            <person name="Taylor M.W."/>
            <person name="Horn M."/>
            <person name="Daims H."/>
            <person name="Bartol-Mavel D."/>
            <person name="Wincker P."/>
            <person name="Barbe V."/>
            <person name="Fonknechten N."/>
            <person name="Vallenet D."/>
            <person name="Segurens B."/>
            <person name="Schenowitz-Truong C."/>
            <person name="Medigue C."/>
            <person name="Collingro A."/>
            <person name="Snel B."/>
            <person name="Dutilh B.E."/>
            <person name="OpDenCamp H.J.M."/>
            <person name="vanDerDrift C."/>
            <person name="Cirpus I."/>
            <person name="vanDePas-Schoonen K.T."/>
            <person name="Harhangi H.R."/>
            <person name="vanNiftrik L."/>
            <person name="Schmid M."/>
            <person name="Keltjens J."/>
            <person name="vanDeVossenberg J."/>
            <person name="Kartal B."/>
            <person name="Meier H."/>
            <person name="Frishman D."/>
            <person name="Huynen M.A."/>
            <person name="Mewes H."/>
            <person name="Weissenbach J."/>
            <person name="Jetten M.S.M."/>
            <person name="Wagner M."/>
            <person name="LePaslier D."/>
        </authorList>
    </citation>
    <scope>NUCLEOTIDE SEQUENCE</scope>
</reference>
<dbReference type="KEGG" id="kst:KSMBR1_1188"/>
<keyword evidence="2 7" id="KW-0436">Ligase</keyword>
<dbReference type="InterPro" id="IPR014729">
    <property type="entry name" value="Rossmann-like_a/b/a_fold"/>
</dbReference>
<comment type="catalytic activity">
    <reaction evidence="7">
        <text>tRNA(Met) + L-methionine + ATP = L-methionyl-tRNA(Met) + AMP + diphosphate</text>
        <dbReference type="Rhea" id="RHEA:13481"/>
        <dbReference type="Rhea" id="RHEA-COMP:9667"/>
        <dbReference type="Rhea" id="RHEA-COMP:9698"/>
        <dbReference type="ChEBI" id="CHEBI:30616"/>
        <dbReference type="ChEBI" id="CHEBI:33019"/>
        <dbReference type="ChEBI" id="CHEBI:57844"/>
        <dbReference type="ChEBI" id="CHEBI:78442"/>
        <dbReference type="ChEBI" id="CHEBI:78530"/>
        <dbReference type="ChEBI" id="CHEBI:456215"/>
        <dbReference type="EC" id="6.1.1.10"/>
    </reaction>
</comment>
<dbReference type="InterPro" id="IPR013155">
    <property type="entry name" value="M/V/L/I-tRNA-synth_anticd-bd"/>
</dbReference>
<evidence type="ECO:0000313" key="13">
    <source>
        <dbReference type="Proteomes" id="UP000221734"/>
    </source>
</evidence>
<dbReference type="Proteomes" id="UP000501926">
    <property type="component" value="Chromosome"/>
</dbReference>
<feature type="binding site" evidence="7">
    <location>
        <position position="128"/>
    </location>
    <ligand>
        <name>Zn(2+)</name>
        <dbReference type="ChEBI" id="CHEBI:29105"/>
    </ligand>
</feature>
<dbReference type="RefSeq" id="WP_230405741.1">
    <property type="nucleotide sequence ID" value="NZ_CP049055.1"/>
</dbReference>
<keyword evidence="3 7" id="KW-0547">Nucleotide-binding</keyword>
<dbReference type="EMBL" id="CP049055">
    <property type="protein sequence ID" value="QII10524.1"/>
    <property type="molecule type" value="Genomic_DNA"/>
</dbReference>
<evidence type="ECO:0000259" key="9">
    <source>
        <dbReference type="Pfam" id="PF09334"/>
    </source>
</evidence>
<keyword evidence="7" id="KW-0479">Metal-binding</keyword>
<dbReference type="AlphaFoldDB" id="Q1PYG9"/>
<dbReference type="FunFam" id="1.10.730.10:FF:000026">
    <property type="entry name" value="Methionine--tRNA ligase"/>
    <property type="match status" value="1"/>
</dbReference>
<dbReference type="GO" id="GO:0046872">
    <property type="term" value="F:metal ion binding"/>
    <property type="evidence" value="ECO:0007669"/>
    <property type="project" value="UniProtKB-KW"/>
</dbReference>
<evidence type="ECO:0000256" key="5">
    <source>
        <dbReference type="ARBA" id="ARBA00022917"/>
    </source>
</evidence>
<dbReference type="SUPFAM" id="SSF52374">
    <property type="entry name" value="Nucleotidylyl transferase"/>
    <property type="match status" value="1"/>
</dbReference>
<dbReference type="Gene3D" id="1.10.730.10">
    <property type="entry name" value="Isoleucyl-tRNA Synthetase, Domain 1"/>
    <property type="match status" value="1"/>
</dbReference>
<dbReference type="PRINTS" id="PR01041">
    <property type="entry name" value="TRNASYNTHMET"/>
</dbReference>